<protein>
    <recommendedName>
        <fullName evidence="2">LysR substrate-binding domain-containing protein</fullName>
    </recommendedName>
</protein>
<accession>A0ABQ5UL69</accession>
<comment type="caution">
    <text evidence="3">The sequence shown here is derived from an EMBL/GenBank/DDBJ whole genome shotgun (WGS) entry which is preliminary data.</text>
</comment>
<feature type="domain" description="LysR substrate-binding" evidence="2">
    <location>
        <begin position="12"/>
        <end position="210"/>
    </location>
</feature>
<organism evidence="3 4">
    <name type="scientific">Devosia yakushimensis</name>
    <dbReference type="NCBI Taxonomy" id="470028"/>
    <lineage>
        <taxon>Bacteria</taxon>
        <taxon>Pseudomonadati</taxon>
        <taxon>Pseudomonadota</taxon>
        <taxon>Alphaproteobacteria</taxon>
        <taxon>Hyphomicrobiales</taxon>
        <taxon>Devosiaceae</taxon>
        <taxon>Devosia</taxon>
    </lineage>
</organism>
<sequence length="221" mass="24971">MLEIQEKTADHHQGLNGSIRISTPEGFGNYFLAERVGKFTQDNPLISVELVTIQQILALSRREADIAITMTEPPRDLSMQEHLVDYSLGLYASTDYLSIAAPIFSRTDLIDHPFVGYVNDLIFSRPLDYLREIHPGLRSRLQNSSIEAQKLAIESSFGIGVLPLYIGRTSSKLVRLLPDEVSLRRTYWIVTVPEVADTAVVRSFLRFIRAIVQDSRDFFAS</sequence>
<dbReference type="Pfam" id="PF03466">
    <property type="entry name" value="LysR_substrate"/>
    <property type="match status" value="1"/>
</dbReference>
<dbReference type="EMBL" id="BSNG01000003">
    <property type="protein sequence ID" value="GLQ12102.1"/>
    <property type="molecule type" value="Genomic_DNA"/>
</dbReference>
<dbReference type="SUPFAM" id="SSF53850">
    <property type="entry name" value="Periplasmic binding protein-like II"/>
    <property type="match status" value="1"/>
</dbReference>
<reference evidence="3" key="1">
    <citation type="journal article" date="2014" name="Int. J. Syst. Evol. Microbiol.">
        <title>Complete genome of a new Firmicutes species belonging to the dominant human colonic microbiota ('Ruminococcus bicirculans') reveals two chromosomes and a selective capacity to utilize plant glucans.</title>
        <authorList>
            <consortium name="NISC Comparative Sequencing Program"/>
            <person name="Wegmann U."/>
            <person name="Louis P."/>
            <person name="Goesmann A."/>
            <person name="Henrissat B."/>
            <person name="Duncan S.H."/>
            <person name="Flint H.J."/>
        </authorList>
    </citation>
    <scope>NUCLEOTIDE SEQUENCE</scope>
    <source>
        <strain evidence="3">NBRC 103855</strain>
    </source>
</reference>
<evidence type="ECO:0000313" key="3">
    <source>
        <dbReference type="EMBL" id="GLQ12102.1"/>
    </source>
</evidence>
<reference evidence="3" key="2">
    <citation type="submission" date="2023-01" db="EMBL/GenBank/DDBJ databases">
        <title>Draft genome sequence of Devosia yakushimensis strain NBRC 103855.</title>
        <authorList>
            <person name="Sun Q."/>
            <person name="Mori K."/>
        </authorList>
    </citation>
    <scope>NUCLEOTIDE SEQUENCE</scope>
    <source>
        <strain evidence="3">NBRC 103855</strain>
    </source>
</reference>
<evidence type="ECO:0000313" key="4">
    <source>
        <dbReference type="Proteomes" id="UP001161406"/>
    </source>
</evidence>
<dbReference type="CDD" id="cd05466">
    <property type="entry name" value="PBP2_LTTR_substrate"/>
    <property type="match status" value="1"/>
</dbReference>
<comment type="similarity">
    <text evidence="1">Belongs to the LysR transcriptional regulatory family.</text>
</comment>
<dbReference type="InterPro" id="IPR005119">
    <property type="entry name" value="LysR_subst-bd"/>
</dbReference>
<evidence type="ECO:0000259" key="2">
    <source>
        <dbReference type="Pfam" id="PF03466"/>
    </source>
</evidence>
<evidence type="ECO:0000256" key="1">
    <source>
        <dbReference type="ARBA" id="ARBA00009437"/>
    </source>
</evidence>
<dbReference type="PANTHER" id="PTHR30537">
    <property type="entry name" value="HTH-TYPE TRANSCRIPTIONAL REGULATOR"/>
    <property type="match status" value="1"/>
</dbReference>
<dbReference type="Gene3D" id="3.40.190.290">
    <property type="match status" value="1"/>
</dbReference>
<name>A0ABQ5UL69_9HYPH</name>
<proteinExistence type="inferred from homology"/>
<keyword evidence="4" id="KW-1185">Reference proteome</keyword>
<dbReference type="InterPro" id="IPR058163">
    <property type="entry name" value="LysR-type_TF_proteobact-type"/>
</dbReference>
<dbReference type="Proteomes" id="UP001161406">
    <property type="component" value="Unassembled WGS sequence"/>
</dbReference>
<dbReference type="PANTHER" id="PTHR30537:SF3">
    <property type="entry name" value="TRANSCRIPTIONAL REGULATORY PROTEIN"/>
    <property type="match status" value="1"/>
</dbReference>
<gene>
    <name evidence="3" type="ORF">GCM10007913_40340</name>
</gene>